<accession>A0A382U0L3</accession>
<dbReference type="InterPro" id="IPR009056">
    <property type="entry name" value="Cyt_c-like_dom"/>
</dbReference>
<dbReference type="GO" id="GO:0009055">
    <property type="term" value="F:electron transfer activity"/>
    <property type="evidence" value="ECO:0007669"/>
    <property type="project" value="InterPro"/>
</dbReference>
<name>A0A382U0L3_9ZZZZ</name>
<dbReference type="InterPro" id="IPR036909">
    <property type="entry name" value="Cyt_c-like_dom_sf"/>
</dbReference>
<dbReference type="Gene3D" id="1.10.760.10">
    <property type="entry name" value="Cytochrome c-like domain"/>
    <property type="match status" value="1"/>
</dbReference>
<dbReference type="GO" id="GO:0020037">
    <property type="term" value="F:heme binding"/>
    <property type="evidence" value="ECO:0007669"/>
    <property type="project" value="InterPro"/>
</dbReference>
<evidence type="ECO:0000256" key="3">
    <source>
        <dbReference type="ARBA" id="ARBA00023004"/>
    </source>
</evidence>
<dbReference type="AlphaFoldDB" id="A0A382U0L3"/>
<evidence type="ECO:0000313" key="5">
    <source>
        <dbReference type="EMBL" id="SVD27455.1"/>
    </source>
</evidence>
<feature type="domain" description="Cytochrome c" evidence="4">
    <location>
        <begin position="3"/>
        <end position="80"/>
    </location>
</feature>
<sequence>MPITATDGKEVFAARGCTTCHGPTGTEGPSVALVGGQVSTFSNYWPISHWPFAPSIWDYIHRVMPYDQPGILTVDETYAV</sequence>
<evidence type="ECO:0000256" key="2">
    <source>
        <dbReference type="ARBA" id="ARBA00022723"/>
    </source>
</evidence>
<keyword evidence="2" id="KW-0479">Metal-binding</keyword>
<keyword evidence="1" id="KW-0349">Heme</keyword>
<evidence type="ECO:0000259" key="4">
    <source>
        <dbReference type="PROSITE" id="PS51007"/>
    </source>
</evidence>
<keyword evidence="3" id="KW-0408">Iron</keyword>
<dbReference type="Pfam" id="PF00034">
    <property type="entry name" value="Cytochrom_C"/>
    <property type="match status" value="1"/>
</dbReference>
<organism evidence="5">
    <name type="scientific">marine metagenome</name>
    <dbReference type="NCBI Taxonomy" id="408172"/>
    <lineage>
        <taxon>unclassified sequences</taxon>
        <taxon>metagenomes</taxon>
        <taxon>ecological metagenomes</taxon>
    </lineage>
</organism>
<protein>
    <recommendedName>
        <fullName evidence="4">Cytochrome c domain-containing protein</fullName>
    </recommendedName>
</protein>
<gene>
    <name evidence="5" type="ORF">METZ01_LOCUS380309</name>
</gene>
<feature type="non-terminal residue" evidence="5">
    <location>
        <position position="80"/>
    </location>
</feature>
<proteinExistence type="predicted"/>
<evidence type="ECO:0000256" key="1">
    <source>
        <dbReference type="ARBA" id="ARBA00022617"/>
    </source>
</evidence>
<dbReference type="GO" id="GO:0046872">
    <property type="term" value="F:metal ion binding"/>
    <property type="evidence" value="ECO:0007669"/>
    <property type="project" value="UniProtKB-KW"/>
</dbReference>
<dbReference type="PROSITE" id="PS51007">
    <property type="entry name" value="CYTC"/>
    <property type="match status" value="1"/>
</dbReference>
<dbReference type="EMBL" id="UINC01140356">
    <property type="protein sequence ID" value="SVD27455.1"/>
    <property type="molecule type" value="Genomic_DNA"/>
</dbReference>
<reference evidence="5" key="1">
    <citation type="submission" date="2018-05" db="EMBL/GenBank/DDBJ databases">
        <authorList>
            <person name="Lanie J.A."/>
            <person name="Ng W.-L."/>
            <person name="Kazmierczak K.M."/>
            <person name="Andrzejewski T.M."/>
            <person name="Davidsen T.M."/>
            <person name="Wayne K.J."/>
            <person name="Tettelin H."/>
            <person name="Glass J.I."/>
            <person name="Rusch D."/>
            <person name="Podicherti R."/>
            <person name="Tsui H.-C.T."/>
            <person name="Winkler M.E."/>
        </authorList>
    </citation>
    <scope>NUCLEOTIDE SEQUENCE</scope>
</reference>
<dbReference type="SUPFAM" id="SSF46626">
    <property type="entry name" value="Cytochrome c"/>
    <property type="match status" value="1"/>
</dbReference>